<evidence type="ECO:0000313" key="3">
    <source>
        <dbReference type="EMBL" id="KMN12734.1"/>
    </source>
</evidence>
<gene>
    <name evidence="3" type="ORF">TU86_17210</name>
</gene>
<comment type="caution">
    <text evidence="3">The sequence shown here is derived from an EMBL/GenBank/DDBJ whole genome shotgun (WGS) entry which is preliminary data.</text>
</comment>
<organism evidence="3 4">
    <name type="scientific">Pseudomonas weihenstephanensis</name>
    <dbReference type="NCBI Taxonomy" id="1608994"/>
    <lineage>
        <taxon>Bacteria</taxon>
        <taxon>Pseudomonadati</taxon>
        <taxon>Pseudomonadota</taxon>
        <taxon>Gammaproteobacteria</taxon>
        <taxon>Pseudomonadales</taxon>
        <taxon>Pseudomonadaceae</taxon>
        <taxon>Pseudomonas</taxon>
    </lineage>
</organism>
<dbReference type="Proteomes" id="UP000036325">
    <property type="component" value="Unassembled WGS sequence"/>
</dbReference>
<protein>
    <recommendedName>
        <fullName evidence="2">Toxin VasX N-terminal region domain-containing protein</fullName>
    </recommendedName>
</protein>
<dbReference type="InterPro" id="IPR046864">
    <property type="entry name" value="VasX_N"/>
</dbReference>
<feature type="transmembrane region" description="Helical" evidence="1">
    <location>
        <begin position="826"/>
        <end position="846"/>
    </location>
</feature>
<evidence type="ECO:0000256" key="1">
    <source>
        <dbReference type="SAM" id="Phobius"/>
    </source>
</evidence>
<dbReference type="NCBIfam" id="NF041559">
    <property type="entry name" value="BTH_I2691_fam"/>
    <property type="match status" value="1"/>
</dbReference>
<feature type="transmembrane region" description="Helical" evidence="1">
    <location>
        <begin position="799"/>
        <end position="820"/>
    </location>
</feature>
<accession>A0A0J6ILN1</accession>
<evidence type="ECO:0000259" key="2">
    <source>
        <dbReference type="Pfam" id="PF20249"/>
    </source>
</evidence>
<dbReference type="PATRIC" id="fig|1608994.3.peg.4130"/>
<keyword evidence="1" id="KW-1133">Transmembrane helix</keyword>
<dbReference type="Pfam" id="PF20249">
    <property type="entry name" value="VasX_N"/>
    <property type="match status" value="1"/>
</dbReference>
<dbReference type="STRING" id="1608994.TU86_17210"/>
<dbReference type="CDD" id="cd20707">
    <property type="entry name" value="MIX_III"/>
    <property type="match status" value="1"/>
</dbReference>
<dbReference type="AlphaFoldDB" id="A0A0J6ILN1"/>
<dbReference type="RefSeq" id="WP_048365510.1">
    <property type="nucleotide sequence ID" value="NZ_JYLF01000007.1"/>
</dbReference>
<evidence type="ECO:0000313" key="4">
    <source>
        <dbReference type="Proteomes" id="UP000036325"/>
    </source>
</evidence>
<dbReference type="InterPro" id="IPR048126">
    <property type="entry name" value="Toxin_VasX"/>
</dbReference>
<sequence length="890" mass="97311">MSQCDPSKACAVCDQQGLALMPLRYAVAQPATKSAPAIQAPFGEGLEAVPLPTDNAHYTVRHLRGGYLYVFNEVRGEWKAYVVNEDAYLVEYDIHDKTPPNLSGARPCSRMAKSAASRCVMIPDAIRAGAVWLGFSDVAWTDRVLERHRQAAYRDKHMRRIDLGAWAKSQTVQPHLTGLSKAREVVAEYHLPAQSAAASQTAAPHLPGIRLQSVNVHGYKAFMHSPQDFQNCHAELEAFLVSAQTSGRGVPPAMVALADPLGITLELNALTLGRVERFEQEDDRDWKKTTSTAIQGLRQMLEEDAVATALARHQGERYATFEGMPLYPEWDEAARERNELIFSSLPAAKEAKARTDAWARYIDNYREADRIAFEEQLQVDLEQFMQTTVTPLVKALAGWYWGEPLRQSMLCNHDAEEWDSGLCFTTLVTASLTGLTGHPLIIDKLVEDLRGRYSDPNNLTMRALVLNNDRIAERLDEAATPELVLGNPFAWRNVLNAFGHVLDEYDKGLVSGGLARAAGLAHQISGALVRSLGNPLKAGASGALDLSVRYRMLGLLGALSGKQILSLSTTASEAQMAHIISEKVALLQPGIDRKALQDKVTRELRQLEKQAGVREPTGARNARQKKVFSWTLMYDADVGKALSVDSRGKLNSNTPLLMSQDELRRVIAQRHATLPKLAQIDVGVGVVGGILDGWNAYMAVQLVDKEGVTAKTGINLTAAAFSLTGAGVDLMDRILRKVPVEQLRLARPFKSINGRWLARLGGLGSIAKWLGALGGFLTSLVDVMSAFEAKDRRDQPVFLLRFSVAVIGVIAASSVLLGFMTAGVGFVVFLILAGLSLLGEWVINLVRDDGIEVWLGRTPFGVGQVLSFESLSAQDDAWSELIGVDVRGEQ</sequence>
<dbReference type="OrthoDB" id="6339631at2"/>
<feature type="domain" description="Toxin VasX N-terminal region" evidence="2">
    <location>
        <begin position="10"/>
        <end position="167"/>
    </location>
</feature>
<name>A0A0J6ILN1_9PSED</name>
<proteinExistence type="predicted"/>
<keyword evidence="1" id="KW-0472">Membrane</keyword>
<dbReference type="EMBL" id="JYLF01000007">
    <property type="protein sequence ID" value="KMN12734.1"/>
    <property type="molecule type" value="Genomic_DNA"/>
</dbReference>
<reference evidence="3 4" key="1">
    <citation type="submission" date="2015-02" db="EMBL/GenBank/DDBJ databases">
        <title>Pseudomonas helleri sp. nov. and Pseudomonas weihenstephanensis sp. nov., isolated from raw cows milk.</title>
        <authorList>
            <person name="von Neubeck M."/>
            <person name="Huptas C."/>
            <person name="Wenning M."/>
            <person name="Scherer S."/>
        </authorList>
    </citation>
    <scope>NUCLEOTIDE SEQUENCE [LARGE SCALE GENOMIC DNA]</scope>
    <source>
        <strain evidence="3 4">DSM 29166</strain>
    </source>
</reference>
<keyword evidence="1" id="KW-0812">Transmembrane</keyword>